<dbReference type="PROSITE" id="PS00455">
    <property type="entry name" value="AMP_BINDING"/>
    <property type="match status" value="1"/>
</dbReference>
<feature type="region of interest" description="Disordered" evidence="5">
    <location>
        <begin position="1515"/>
        <end position="1536"/>
    </location>
</feature>
<dbReference type="Pfam" id="PF00550">
    <property type="entry name" value="PP-binding"/>
    <property type="match status" value="1"/>
</dbReference>
<dbReference type="InterPro" id="IPR023213">
    <property type="entry name" value="CAT-like_dom_sf"/>
</dbReference>
<keyword evidence="3" id="KW-0597">Phosphoprotein</keyword>
<dbReference type="PANTHER" id="PTHR45527:SF1">
    <property type="entry name" value="FATTY ACID SYNTHASE"/>
    <property type="match status" value="1"/>
</dbReference>
<dbReference type="CDD" id="cd05930">
    <property type="entry name" value="A_NRPS"/>
    <property type="match status" value="1"/>
</dbReference>
<dbReference type="SUPFAM" id="SSF56801">
    <property type="entry name" value="Acetyl-CoA synthetase-like"/>
    <property type="match status" value="1"/>
</dbReference>
<dbReference type="GO" id="GO:0044550">
    <property type="term" value="P:secondary metabolite biosynthetic process"/>
    <property type="evidence" value="ECO:0007669"/>
    <property type="project" value="TreeGrafter"/>
</dbReference>
<accession>A0A7W7SXH8</accession>
<dbReference type="Gene3D" id="3.40.50.980">
    <property type="match status" value="2"/>
</dbReference>
<dbReference type="FunFam" id="3.40.50.980:FF:000001">
    <property type="entry name" value="Non-ribosomal peptide synthetase"/>
    <property type="match status" value="1"/>
</dbReference>
<dbReference type="InterPro" id="IPR020845">
    <property type="entry name" value="AMP-binding_CS"/>
</dbReference>
<organism evidence="7 8">
    <name type="scientific">Micromonospora polyrhachis</name>
    <dbReference type="NCBI Taxonomy" id="1282883"/>
    <lineage>
        <taxon>Bacteria</taxon>
        <taxon>Bacillati</taxon>
        <taxon>Actinomycetota</taxon>
        <taxon>Actinomycetes</taxon>
        <taxon>Micromonosporales</taxon>
        <taxon>Micromonosporaceae</taxon>
        <taxon>Micromonospora</taxon>
    </lineage>
</organism>
<evidence type="ECO:0000256" key="2">
    <source>
        <dbReference type="ARBA" id="ARBA00022450"/>
    </source>
</evidence>
<dbReference type="Gene3D" id="3.30.559.10">
    <property type="entry name" value="Chloramphenicol acetyltransferase-like domain"/>
    <property type="match status" value="1"/>
</dbReference>
<comment type="cofactor">
    <cofactor evidence="1">
        <name>pantetheine 4'-phosphate</name>
        <dbReference type="ChEBI" id="CHEBI:47942"/>
    </cofactor>
</comment>
<dbReference type="GO" id="GO:0031177">
    <property type="term" value="F:phosphopantetheine binding"/>
    <property type="evidence" value="ECO:0007669"/>
    <property type="project" value="TreeGrafter"/>
</dbReference>
<sequence length="1536" mass="164148">MTGSIEVDAAERERLIRQLLARRGVAAASPANPIPRRAVGSRIPLSPLQEGMWFLDRLDPGNPAYVVAIPVRLHGTVDRAALQSAVDTVVARHEALRTTFSARDGHPEQVVLPENDPAGRVSVTFVDLVDVVPNPDREELDPDREQRAADREERVAALLRTMAETGFDLADGPLLRVLLVRLAADEHLLALSLHHIISDERSMGIVLDEILAEHQRIVVGGPAPAPPTVQYPDYVLWHREKFDAGAAERQRRFWSERLAGVSGLLDLPTDRPRPPVQTFAGATAHFSIDVELTTALDDLARRTRCTRFMITLAAVQLVLARWTGQDDICVGSPVSTRSGPELQSVVGLMVNSLALRTDLSGDPTLAEALDQVKAACLDSLENVDLPLDQVVQQADLPRDPSRNPLFQVMCVVNPAGAKRELTGLSVRPVTLTRDTSRLDLTLVVYETSPRLTVMVDYNTDLFDATTIERFVDRFRLMLRALATEPDRRLSEVDLIGVAGRDELARWNATDRDYPAGTLHELVRARAAAAPDVPAVIDGDDVMSYGELDRRSDQLAHRLRAAGVGPDVPVGLALPAGTAAITGILAVLKAGGAYLPLDPSHPTARLFGLLTEAAAPVTLVGPADVDRFTGCPGTLIVVDPSGMPAAESASTPTPAGHPDQLAYVIYTSGSTGTPKGVMVSHRTAANLALAFAELHDIRAGDRLLMLPPLSFDASVGDIFPALVSGAVLVVHRHPAELTGPGLLEFCAEQRITLVDAPAALWIRWVADLADAPPQPETPLRVMMIGGEAAPTAAVRDWARATGGRVRVHNHYGPTEATVCATTHATTDATELPGLSHLPIGRPVPNVRVHLLDAALRPVPVGVTGEVYIGGTAPARGYLNSPGLTADRFVPDPFGTAGGRLYRTGDLARHRPDGTLDFLGRTDRQVKIRGHRIEVGEVEAACAAQPGVARAAVVVRDDGQGPRLVAYVVPAGEQPPSPATLKAGLRQRLPEYLVPTGFAILPELPLNSHGKLDQAALPPPQDGAAEYQPPATETERKLAGIWADLLRGNAAGAGHPERPPVGRRDNFFDLGGHSLLAGPLAARITATLGVDLPLRALFETADLAGMAALVDAAATKPVRTDRTPLSVVRADAQLPDDVCANLSAQSPARAAEAVLITGATGFLGAHLLADWLGHSSATLHCLVRAGTSNAALDRVRDNLRRYGLWRDEYADRLVGVPGDLGEPTLGLSRHDFDALADGVDVVLHNGGLVNFLYPYERLRPANVSGTVEVLRLAGAGRPKALNLVSTLGVFLTPERRGGVVRESEQPDDCAGLGDGYNATKWASDALVRAARDRGLPVSVHRPARITGHANTGVGNADDYFSRLLKTFVQLGAVPEIRDDPADLAPVDYVAAGIGHLSRQPDRWGQDFHYYNNHTISFPELAGALAGYGYPVALLPYDRWRAALLDRPDVALAPFTPLFGTGVPERTQPYFDCSATEMALAPAGIVCPPADAALIHAYLDWYVRTGFLAPPLPHSPAGTFLDPPAPSTASTNDASREDQ</sequence>
<dbReference type="InterPro" id="IPR000873">
    <property type="entry name" value="AMP-dep_synth/lig_dom"/>
</dbReference>
<name>A0A7W7SXH8_9ACTN</name>
<evidence type="ECO:0000259" key="6">
    <source>
        <dbReference type="PROSITE" id="PS50075"/>
    </source>
</evidence>
<dbReference type="EMBL" id="JACHJW010000001">
    <property type="protein sequence ID" value="MBB4961455.1"/>
    <property type="molecule type" value="Genomic_DNA"/>
</dbReference>
<evidence type="ECO:0000256" key="5">
    <source>
        <dbReference type="SAM" id="MobiDB-lite"/>
    </source>
</evidence>
<keyword evidence="4" id="KW-0436">Ligase</keyword>
<dbReference type="Pfam" id="PF00668">
    <property type="entry name" value="Condensation"/>
    <property type="match status" value="1"/>
</dbReference>
<dbReference type="InterPro" id="IPR045851">
    <property type="entry name" value="AMP-bd_C_sf"/>
</dbReference>
<dbReference type="GO" id="GO:0008610">
    <property type="term" value="P:lipid biosynthetic process"/>
    <property type="evidence" value="ECO:0007669"/>
    <property type="project" value="UniProtKB-ARBA"/>
</dbReference>
<dbReference type="InterPro" id="IPR009081">
    <property type="entry name" value="PP-bd_ACP"/>
</dbReference>
<dbReference type="InterPro" id="IPR013120">
    <property type="entry name" value="FAR_NAD-bd"/>
</dbReference>
<dbReference type="SUPFAM" id="SSF52777">
    <property type="entry name" value="CoA-dependent acyltransferases"/>
    <property type="match status" value="2"/>
</dbReference>
<dbReference type="NCBIfam" id="TIGR01733">
    <property type="entry name" value="AA-adenyl-dom"/>
    <property type="match status" value="1"/>
</dbReference>
<gene>
    <name evidence="7" type="ORF">FHR38_005188</name>
</gene>
<dbReference type="Pfam" id="PF13193">
    <property type="entry name" value="AMP-binding_C"/>
    <property type="match status" value="1"/>
</dbReference>
<dbReference type="Gene3D" id="3.30.300.30">
    <property type="match status" value="1"/>
</dbReference>
<dbReference type="Pfam" id="PF00501">
    <property type="entry name" value="AMP-binding"/>
    <property type="match status" value="1"/>
</dbReference>
<dbReference type="Gene3D" id="2.30.38.10">
    <property type="entry name" value="Luciferase, Domain 3"/>
    <property type="match status" value="1"/>
</dbReference>
<dbReference type="GO" id="GO:0043041">
    <property type="term" value="P:amino acid activation for nonribosomal peptide biosynthetic process"/>
    <property type="evidence" value="ECO:0007669"/>
    <property type="project" value="TreeGrafter"/>
</dbReference>
<dbReference type="GO" id="GO:0005737">
    <property type="term" value="C:cytoplasm"/>
    <property type="evidence" value="ECO:0007669"/>
    <property type="project" value="TreeGrafter"/>
</dbReference>
<dbReference type="Proteomes" id="UP000578819">
    <property type="component" value="Unassembled WGS sequence"/>
</dbReference>
<dbReference type="Pfam" id="PF07993">
    <property type="entry name" value="NAD_binding_4"/>
    <property type="match status" value="1"/>
</dbReference>
<dbReference type="PANTHER" id="PTHR45527">
    <property type="entry name" value="NONRIBOSOMAL PEPTIDE SYNTHETASE"/>
    <property type="match status" value="1"/>
</dbReference>
<dbReference type="SUPFAM" id="SSF47336">
    <property type="entry name" value="ACP-like"/>
    <property type="match status" value="1"/>
</dbReference>
<dbReference type="CDD" id="cd19531">
    <property type="entry name" value="LCL_NRPS-like"/>
    <property type="match status" value="1"/>
</dbReference>
<evidence type="ECO:0000313" key="7">
    <source>
        <dbReference type="EMBL" id="MBB4961455.1"/>
    </source>
</evidence>
<dbReference type="FunFam" id="3.40.50.12780:FF:000012">
    <property type="entry name" value="Non-ribosomal peptide synthetase"/>
    <property type="match status" value="1"/>
</dbReference>
<dbReference type="InterPro" id="IPR036736">
    <property type="entry name" value="ACP-like_sf"/>
</dbReference>
<dbReference type="Gene3D" id="3.40.50.720">
    <property type="entry name" value="NAD(P)-binding Rossmann-like Domain"/>
    <property type="match status" value="1"/>
</dbReference>
<dbReference type="InterPro" id="IPR010080">
    <property type="entry name" value="Thioester_reductase-like_dom"/>
</dbReference>
<evidence type="ECO:0000256" key="1">
    <source>
        <dbReference type="ARBA" id="ARBA00001957"/>
    </source>
</evidence>
<dbReference type="SUPFAM" id="SSF51735">
    <property type="entry name" value="NAD(P)-binding Rossmann-fold domains"/>
    <property type="match status" value="1"/>
</dbReference>
<keyword evidence="2" id="KW-0596">Phosphopantetheine</keyword>
<dbReference type="Gene3D" id="3.30.559.30">
    <property type="entry name" value="Nonribosomal peptide synthetase, condensation domain"/>
    <property type="match status" value="1"/>
</dbReference>
<keyword evidence="8" id="KW-1185">Reference proteome</keyword>
<dbReference type="InterPro" id="IPR010071">
    <property type="entry name" value="AA_adenyl_dom"/>
</dbReference>
<dbReference type="Gene3D" id="1.10.1200.10">
    <property type="entry name" value="ACP-like"/>
    <property type="match status" value="1"/>
</dbReference>
<proteinExistence type="predicted"/>
<comment type="caution">
    <text evidence="7">The sequence shown here is derived from an EMBL/GenBank/DDBJ whole genome shotgun (WGS) entry which is preliminary data.</text>
</comment>
<dbReference type="GO" id="GO:0016874">
    <property type="term" value="F:ligase activity"/>
    <property type="evidence" value="ECO:0007669"/>
    <property type="project" value="UniProtKB-KW"/>
</dbReference>
<protein>
    <submittedName>
        <fullName evidence="7">Amino acid adenylation domain-containing protein/thioester reductase-like protein</fullName>
    </submittedName>
</protein>
<dbReference type="CDD" id="cd05235">
    <property type="entry name" value="SDR_e1"/>
    <property type="match status" value="1"/>
</dbReference>
<evidence type="ECO:0000256" key="3">
    <source>
        <dbReference type="ARBA" id="ARBA00022553"/>
    </source>
</evidence>
<dbReference type="InterPro" id="IPR036291">
    <property type="entry name" value="NAD(P)-bd_dom_sf"/>
</dbReference>
<feature type="domain" description="Carrier" evidence="6">
    <location>
        <begin position="1027"/>
        <end position="1112"/>
    </location>
</feature>
<evidence type="ECO:0000313" key="8">
    <source>
        <dbReference type="Proteomes" id="UP000578819"/>
    </source>
</evidence>
<evidence type="ECO:0000256" key="4">
    <source>
        <dbReference type="ARBA" id="ARBA00022598"/>
    </source>
</evidence>
<dbReference type="InterPro" id="IPR025110">
    <property type="entry name" value="AMP-bd_C"/>
</dbReference>
<reference evidence="7 8" key="1">
    <citation type="submission" date="2020-08" db="EMBL/GenBank/DDBJ databases">
        <title>Sequencing the genomes of 1000 actinobacteria strains.</title>
        <authorList>
            <person name="Klenk H.-P."/>
        </authorList>
    </citation>
    <scope>NUCLEOTIDE SEQUENCE [LARGE SCALE GENOMIC DNA]</scope>
    <source>
        <strain evidence="7 8">DSM 45886</strain>
    </source>
</reference>
<dbReference type="PROSITE" id="PS50075">
    <property type="entry name" value="CARRIER"/>
    <property type="match status" value="1"/>
</dbReference>
<dbReference type="NCBIfam" id="TIGR01746">
    <property type="entry name" value="Thioester-redct"/>
    <property type="match status" value="1"/>
</dbReference>
<dbReference type="InterPro" id="IPR001242">
    <property type="entry name" value="Condensation_dom"/>
</dbReference>
<dbReference type="FunFam" id="2.30.38.10:FF:000001">
    <property type="entry name" value="Non-ribosomal peptide synthetase PvdI"/>
    <property type="match status" value="1"/>
</dbReference>